<dbReference type="Proteomes" id="UP000317484">
    <property type="component" value="Unassembled WGS sequence"/>
</dbReference>
<feature type="transmembrane region" description="Helical" evidence="1">
    <location>
        <begin position="138"/>
        <end position="157"/>
    </location>
</feature>
<proteinExistence type="predicted"/>
<feature type="transmembrane region" description="Helical" evidence="1">
    <location>
        <begin position="99"/>
        <end position="118"/>
    </location>
</feature>
<keyword evidence="1" id="KW-0812">Transmembrane</keyword>
<sequence length="265" mass="27978">MDLDGVDLDGVDLDGVDLDPVDLDPELLPVLSGRRELVAWLVLGFLVAFLVTRFVTHAIRSGRGPFRDASVGGVHLHHEVYGIFLLLGAGTAEFAYRPAGAAGALLAVLFGTGAALTLDEFALWLHLEDVYWSREGRSSVDAVLVALVVGLLLLVGANPFDADRADGEGVVALTVLVNLAVALVAILKGRVVLGVVGVFVPLVAVVGALRLARPHSPWARRRYAAGGSRAARSLRRFPPGRRNGWDALVDLFAVVPPRVPAAAAP</sequence>
<evidence type="ECO:0008006" key="4">
    <source>
        <dbReference type="Google" id="ProtNLM"/>
    </source>
</evidence>
<keyword evidence="1" id="KW-0472">Membrane</keyword>
<feature type="transmembrane region" description="Helical" evidence="1">
    <location>
        <begin position="169"/>
        <end position="187"/>
    </location>
</feature>
<evidence type="ECO:0000313" key="3">
    <source>
        <dbReference type="Proteomes" id="UP000317484"/>
    </source>
</evidence>
<accession>A0A521FT91</accession>
<feature type="transmembrane region" description="Helical" evidence="1">
    <location>
        <begin position="193"/>
        <end position="212"/>
    </location>
</feature>
<protein>
    <recommendedName>
        <fullName evidence="4">Integral membrane protein</fullName>
    </recommendedName>
</protein>
<organism evidence="2 3">
    <name type="scientific">Geodermatophilus aquaeductus</name>
    <dbReference type="NCBI Taxonomy" id="1564161"/>
    <lineage>
        <taxon>Bacteria</taxon>
        <taxon>Bacillati</taxon>
        <taxon>Actinomycetota</taxon>
        <taxon>Actinomycetes</taxon>
        <taxon>Geodermatophilales</taxon>
        <taxon>Geodermatophilaceae</taxon>
        <taxon>Geodermatophilus</taxon>
    </lineage>
</organism>
<keyword evidence="1" id="KW-1133">Transmembrane helix</keyword>
<gene>
    <name evidence="2" type="ORF">SAMN06273567_11610</name>
</gene>
<reference evidence="2 3" key="1">
    <citation type="submission" date="2017-05" db="EMBL/GenBank/DDBJ databases">
        <authorList>
            <person name="Varghese N."/>
            <person name="Submissions S."/>
        </authorList>
    </citation>
    <scope>NUCLEOTIDE SEQUENCE [LARGE SCALE GENOMIC DNA]</scope>
    <source>
        <strain evidence="2 3">DSM 46834</strain>
    </source>
</reference>
<dbReference type="AlphaFoldDB" id="A0A521FT91"/>
<evidence type="ECO:0000313" key="2">
    <source>
        <dbReference type="EMBL" id="SMO99304.1"/>
    </source>
</evidence>
<keyword evidence="3" id="KW-1185">Reference proteome</keyword>
<dbReference type="EMBL" id="FXTJ01000016">
    <property type="protein sequence ID" value="SMO99304.1"/>
    <property type="molecule type" value="Genomic_DNA"/>
</dbReference>
<feature type="transmembrane region" description="Helical" evidence="1">
    <location>
        <begin position="37"/>
        <end position="56"/>
    </location>
</feature>
<name>A0A521FT91_9ACTN</name>
<evidence type="ECO:0000256" key="1">
    <source>
        <dbReference type="SAM" id="Phobius"/>
    </source>
</evidence>
<dbReference type="RefSeq" id="WP_246066326.1">
    <property type="nucleotide sequence ID" value="NZ_FXTJ01000016.1"/>
</dbReference>